<keyword evidence="10 11" id="KW-0472">Membrane</keyword>
<keyword evidence="5 11" id="KW-1003">Cell membrane</keyword>
<dbReference type="GO" id="GO:0015450">
    <property type="term" value="F:protein-transporting ATPase activity"/>
    <property type="evidence" value="ECO:0007669"/>
    <property type="project" value="UniProtKB-UniRule"/>
</dbReference>
<evidence type="ECO:0000256" key="12">
    <source>
        <dbReference type="SAM" id="MobiDB-lite"/>
    </source>
</evidence>
<dbReference type="EMBL" id="FNCY01000010">
    <property type="protein sequence ID" value="SDH90188.1"/>
    <property type="molecule type" value="Genomic_DNA"/>
</dbReference>
<evidence type="ECO:0000256" key="9">
    <source>
        <dbReference type="ARBA" id="ARBA00023010"/>
    </source>
</evidence>
<evidence type="ECO:0000313" key="13">
    <source>
        <dbReference type="EMBL" id="SDH90188.1"/>
    </source>
</evidence>
<dbReference type="GO" id="GO:0005886">
    <property type="term" value="C:plasma membrane"/>
    <property type="evidence" value="ECO:0007669"/>
    <property type="project" value="UniProtKB-SubCell"/>
</dbReference>
<accession>A0A1G8G6Z4</accession>
<dbReference type="GO" id="GO:0009306">
    <property type="term" value="P:protein secretion"/>
    <property type="evidence" value="ECO:0007669"/>
    <property type="project" value="UniProtKB-UniRule"/>
</dbReference>
<feature type="region of interest" description="Disordered" evidence="12">
    <location>
        <begin position="81"/>
        <end position="122"/>
    </location>
</feature>
<dbReference type="RefSeq" id="WP_091938142.1">
    <property type="nucleotide sequence ID" value="NZ_FNCY01000010.1"/>
</dbReference>
<evidence type="ECO:0000256" key="2">
    <source>
        <dbReference type="ARBA" id="ARBA00008445"/>
    </source>
</evidence>
<evidence type="ECO:0000313" key="14">
    <source>
        <dbReference type="Proteomes" id="UP000198607"/>
    </source>
</evidence>
<keyword evidence="4 11" id="KW-0813">Transport</keyword>
<evidence type="ECO:0000256" key="11">
    <source>
        <dbReference type="RuleBase" id="RU365087"/>
    </source>
</evidence>
<organism evidence="13 14">
    <name type="scientific">Propionivibrio dicarboxylicus</name>
    <dbReference type="NCBI Taxonomy" id="83767"/>
    <lineage>
        <taxon>Bacteria</taxon>
        <taxon>Pseudomonadati</taxon>
        <taxon>Pseudomonadota</taxon>
        <taxon>Betaproteobacteria</taxon>
        <taxon>Rhodocyclales</taxon>
        <taxon>Rhodocyclaceae</taxon>
        <taxon>Propionivibrio</taxon>
    </lineage>
</organism>
<evidence type="ECO:0000256" key="7">
    <source>
        <dbReference type="ARBA" id="ARBA00022927"/>
    </source>
</evidence>
<dbReference type="GO" id="GO:0043952">
    <property type="term" value="P:protein transport by the Sec complex"/>
    <property type="evidence" value="ECO:0007669"/>
    <property type="project" value="TreeGrafter"/>
</dbReference>
<sequence length="122" mass="12248">MEYFFSVILVVHVLAAVGIVGLVLVQHGKGADMGAAFGSGASGSLFGSAGSANFLSRTTAALAVVFFITSLSLAFIASNKPKSTGSVMQDAVQSRPSSMPAGGAEQNNAPADAGSKTKEIPK</sequence>
<evidence type="ECO:0000256" key="4">
    <source>
        <dbReference type="ARBA" id="ARBA00022448"/>
    </source>
</evidence>
<comment type="subcellular location">
    <subcellularLocation>
        <location evidence="1 11">Cell membrane</location>
        <topology evidence="1 11">Multi-pass membrane protein</topology>
    </subcellularLocation>
</comment>
<dbReference type="PRINTS" id="PR01651">
    <property type="entry name" value="SECGEXPORT"/>
</dbReference>
<feature type="transmembrane region" description="Helical" evidence="11">
    <location>
        <begin position="60"/>
        <end position="78"/>
    </location>
</feature>
<gene>
    <name evidence="13" type="ORF">SAMN05660652_02488</name>
</gene>
<evidence type="ECO:0000256" key="1">
    <source>
        <dbReference type="ARBA" id="ARBA00004651"/>
    </source>
</evidence>
<keyword evidence="8 11" id="KW-1133">Transmembrane helix</keyword>
<comment type="similarity">
    <text evidence="2 11">Belongs to the SecG family.</text>
</comment>
<proteinExistence type="inferred from homology"/>
<evidence type="ECO:0000256" key="10">
    <source>
        <dbReference type="ARBA" id="ARBA00023136"/>
    </source>
</evidence>
<feature type="transmembrane region" description="Helical" evidence="11">
    <location>
        <begin position="6"/>
        <end position="25"/>
    </location>
</feature>
<feature type="compositionally biased region" description="Polar residues" evidence="12">
    <location>
        <begin position="81"/>
        <end position="97"/>
    </location>
</feature>
<reference evidence="13 14" key="1">
    <citation type="submission" date="2016-10" db="EMBL/GenBank/DDBJ databases">
        <authorList>
            <person name="de Groot N.N."/>
        </authorList>
    </citation>
    <scope>NUCLEOTIDE SEQUENCE [LARGE SCALE GENOMIC DNA]</scope>
    <source>
        <strain evidence="13 14">DSM 5885</strain>
    </source>
</reference>
<dbReference type="PANTHER" id="PTHR34182:SF1">
    <property type="entry name" value="PROTEIN-EXPORT MEMBRANE PROTEIN SECG"/>
    <property type="match status" value="1"/>
</dbReference>
<dbReference type="OrthoDB" id="8566211at2"/>
<dbReference type="NCBIfam" id="TIGR00810">
    <property type="entry name" value="secG"/>
    <property type="match status" value="1"/>
</dbReference>
<dbReference type="PANTHER" id="PTHR34182">
    <property type="entry name" value="PROTEIN-EXPORT MEMBRANE PROTEIN SECG"/>
    <property type="match status" value="1"/>
</dbReference>
<keyword evidence="7 11" id="KW-0653">Protein transport</keyword>
<name>A0A1G8G6Z4_9RHOO</name>
<dbReference type="STRING" id="83767.SAMN05660652_02488"/>
<dbReference type="GO" id="GO:0065002">
    <property type="term" value="P:intracellular protein transmembrane transport"/>
    <property type="evidence" value="ECO:0007669"/>
    <property type="project" value="TreeGrafter"/>
</dbReference>
<evidence type="ECO:0000256" key="3">
    <source>
        <dbReference type="ARBA" id="ARBA00017876"/>
    </source>
</evidence>
<evidence type="ECO:0000256" key="5">
    <source>
        <dbReference type="ARBA" id="ARBA00022475"/>
    </source>
</evidence>
<dbReference type="Proteomes" id="UP000198607">
    <property type="component" value="Unassembled WGS sequence"/>
</dbReference>
<keyword evidence="14" id="KW-1185">Reference proteome</keyword>
<keyword evidence="6 11" id="KW-0812">Transmembrane</keyword>
<protein>
    <recommendedName>
        <fullName evidence="3 11">Protein-export membrane protein SecG</fullName>
    </recommendedName>
</protein>
<dbReference type="AlphaFoldDB" id="A0A1G8G6Z4"/>
<keyword evidence="9 11" id="KW-0811">Translocation</keyword>
<evidence type="ECO:0000256" key="8">
    <source>
        <dbReference type="ARBA" id="ARBA00022989"/>
    </source>
</evidence>
<evidence type="ECO:0000256" key="6">
    <source>
        <dbReference type="ARBA" id="ARBA00022692"/>
    </source>
</evidence>
<dbReference type="Pfam" id="PF03840">
    <property type="entry name" value="SecG"/>
    <property type="match status" value="1"/>
</dbReference>
<comment type="function">
    <text evidence="11">Involved in protein export. Participates in an early event of protein translocation.</text>
</comment>
<dbReference type="InterPro" id="IPR004692">
    <property type="entry name" value="SecG"/>
</dbReference>